<evidence type="ECO:0000256" key="7">
    <source>
        <dbReference type="SAM" id="Phobius"/>
    </source>
</evidence>
<name>A0ABV5TI29_9ACTN</name>
<evidence type="ECO:0000256" key="1">
    <source>
        <dbReference type="ARBA" id="ARBA00004651"/>
    </source>
</evidence>
<comment type="similarity">
    <text evidence="2">Belongs to the DoxX family.</text>
</comment>
<evidence type="ECO:0000313" key="9">
    <source>
        <dbReference type="Proteomes" id="UP001589610"/>
    </source>
</evidence>
<dbReference type="Pfam" id="PF07681">
    <property type="entry name" value="DoxX"/>
    <property type="match status" value="1"/>
</dbReference>
<protein>
    <submittedName>
        <fullName evidence="8">DoxX family protein</fullName>
    </submittedName>
</protein>
<evidence type="ECO:0000256" key="2">
    <source>
        <dbReference type="ARBA" id="ARBA00006679"/>
    </source>
</evidence>
<keyword evidence="4 7" id="KW-0812">Transmembrane</keyword>
<sequence>MLDQVRLYTLLLARIALGVIFLFHGTQKFLSGVGQTAAFFESAGIPLASLAAPAVATVEVVGGVALILGAALPVFGVLLTLVMLGALAFVHLGNGFSVGEGGYEYVLALTAGTLAVAFSGGGALAVDTLWQRRRQPAVV</sequence>
<evidence type="ECO:0000256" key="6">
    <source>
        <dbReference type="ARBA" id="ARBA00023136"/>
    </source>
</evidence>
<gene>
    <name evidence="8" type="ORF">ACFFRH_25170</name>
</gene>
<feature type="transmembrane region" description="Helical" evidence="7">
    <location>
        <begin position="75"/>
        <end position="93"/>
    </location>
</feature>
<keyword evidence="9" id="KW-1185">Reference proteome</keyword>
<keyword evidence="6 7" id="KW-0472">Membrane</keyword>
<organism evidence="8 9">
    <name type="scientific">Streptosporangium vulgare</name>
    <dbReference type="NCBI Taxonomy" id="46190"/>
    <lineage>
        <taxon>Bacteria</taxon>
        <taxon>Bacillati</taxon>
        <taxon>Actinomycetota</taxon>
        <taxon>Actinomycetes</taxon>
        <taxon>Streptosporangiales</taxon>
        <taxon>Streptosporangiaceae</taxon>
        <taxon>Streptosporangium</taxon>
    </lineage>
</organism>
<dbReference type="Proteomes" id="UP001589610">
    <property type="component" value="Unassembled WGS sequence"/>
</dbReference>
<dbReference type="PANTHER" id="PTHR33452">
    <property type="entry name" value="OXIDOREDUCTASE CATD-RELATED"/>
    <property type="match status" value="1"/>
</dbReference>
<evidence type="ECO:0000256" key="3">
    <source>
        <dbReference type="ARBA" id="ARBA00022475"/>
    </source>
</evidence>
<feature type="transmembrane region" description="Helical" evidence="7">
    <location>
        <begin position="45"/>
        <end position="68"/>
    </location>
</feature>
<comment type="caution">
    <text evidence="8">The sequence shown here is derived from an EMBL/GenBank/DDBJ whole genome shotgun (WGS) entry which is preliminary data.</text>
</comment>
<keyword evidence="5 7" id="KW-1133">Transmembrane helix</keyword>
<accession>A0ABV5TI29</accession>
<keyword evidence="3" id="KW-1003">Cell membrane</keyword>
<feature type="transmembrane region" description="Helical" evidence="7">
    <location>
        <begin position="7"/>
        <end position="25"/>
    </location>
</feature>
<dbReference type="RefSeq" id="WP_344742999.1">
    <property type="nucleotide sequence ID" value="NZ_BAAAWW010000014.1"/>
</dbReference>
<dbReference type="EMBL" id="JBHMBS010000012">
    <property type="protein sequence ID" value="MFB9678785.1"/>
    <property type="molecule type" value="Genomic_DNA"/>
</dbReference>
<reference evidence="8 9" key="1">
    <citation type="submission" date="2024-09" db="EMBL/GenBank/DDBJ databases">
        <authorList>
            <person name="Sun Q."/>
            <person name="Mori K."/>
        </authorList>
    </citation>
    <scope>NUCLEOTIDE SEQUENCE [LARGE SCALE GENOMIC DNA]</scope>
    <source>
        <strain evidence="8 9">JCM 3028</strain>
    </source>
</reference>
<dbReference type="InterPro" id="IPR051907">
    <property type="entry name" value="DoxX-like_oxidoreductase"/>
</dbReference>
<evidence type="ECO:0000313" key="8">
    <source>
        <dbReference type="EMBL" id="MFB9678785.1"/>
    </source>
</evidence>
<comment type="subcellular location">
    <subcellularLocation>
        <location evidence="1">Cell membrane</location>
        <topology evidence="1">Multi-pass membrane protein</topology>
    </subcellularLocation>
</comment>
<evidence type="ECO:0000256" key="4">
    <source>
        <dbReference type="ARBA" id="ARBA00022692"/>
    </source>
</evidence>
<dbReference type="PANTHER" id="PTHR33452:SF1">
    <property type="entry name" value="INNER MEMBRANE PROTEIN YPHA-RELATED"/>
    <property type="match status" value="1"/>
</dbReference>
<proteinExistence type="inferred from homology"/>
<dbReference type="InterPro" id="IPR032808">
    <property type="entry name" value="DoxX"/>
</dbReference>
<evidence type="ECO:0000256" key="5">
    <source>
        <dbReference type="ARBA" id="ARBA00022989"/>
    </source>
</evidence>
<feature type="transmembrane region" description="Helical" evidence="7">
    <location>
        <begin position="105"/>
        <end position="126"/>
    </location>
</feature>